<dbReference type="PANTHER" id="PTHR10142">
    <property type="entry name" value="DNA REPAIR PROTEIN COMPLEMENTING XP-A CELLS"/>
    <property type="match status" value="1"/>
</dbReference>
<name>A0A0G4G957_VITBC</name>
<dbReference type="OrthoDB" id="68328at2759"/>
<dbReference type="GO" id="GO:0000715">
    <property type="term" value="P:nucleotide-excision repair, DNA damage recognition"/>
    <property type="evidence" value="ECO:0007669"/>
    <property type="project" value="TreeGrafter"/>
</dbReference>
<feature type="compositionally biased region" description="Basic residues" evidence="4">
    <location>
        <begin position="164"/>
        <end position="177"/>
    </location>
</feature>
<feature type="region of interest" description="Disordered" evidence="4">
    <location>
        <begin position="126"/>
        <end position="203"/>
    </location>
</feature>
<dbReference type="GO" id="GO:0006284">
    <property type="term" value="P:base-excision repair"/>
    <property type="evidence" value="ECO:0007669"/>
    <property type="project" value="TreeGrafter"/>
</dbReference>
<dbReference type="CDD" id="cd21075">
    <property type="entry name" value="DBD_XPA-like"/>
    <property type="match status" value="1"/>
</dbReference>
<evidence type="ECO:0000256" key="2">
    <source>
        <dbReference type="ARBA" id="ARBA00022833"/>
    </source>
</evidence>
<evidence type="ECO:0000313" key="7">
    <source>
        <dbReference type="Proteomes" id="UP000041254"/>
    </source>
</evidence>
<dbReference type="Gene3D" id="3.90.530.10">
    <property type="entry name" value="XPA C-terminal domain"/>
    <property type="match status" value="1"/>
</dbReference>
<reference evidence="6 7" key="1">
    <citation type="submission" date="2014-11" db="EMBL/GenBank/DDBJ databases">
        <authorList>
            <person name="Zhu J."/>
            <person name="Qi W."/>
            <person name="Song R."/>
        </authorList>
    </citation>
    <scope>NUCLEOTIDE SEQUENCE [LARGE SCALE GENOMIC DNA]</scope>
</reference>
<accession>A0A0G4G957</accession>
<dbReference type="GO" id="GO:1901255">
    <property type="term" value="P:nucleotide-excision repair involved in interstrand cross-link repair"/>
    <property type="evidence" value="ECO:0007669"/>
    <property type="project" value="TreeGrafter"/>
</dbReference>
<evidence type="ECO:0000256" key="4">
    <source>
        <dbReference type="SAM" id="MobiDB-lite"/>
    </source>
</evidence>
<keyword evidence="7" id="KW-1185">Reference proteome</keyword>
<dbReference type="VEuPathDB" id="CryptoDB:Vbra_22072"/>
<keyword evidence="3" id="KW-0539">Nucleus</keyword>
<dbReference type="GO" id="GO:0000110">
    <property type="term" value="C:nucleotide-excision repair factor 1 complex"/>
    <property type="evidence" value="ECO:0007669"/>
    <property type="project" value="TreeGrafter"/>
</dbReference>
<dbReference type="GO" id="GO:0003684">
    <property type="term" value="F:damaged DNA binding"/>
    <property type="evidence" value="ECO:0007669"/>
    <property type="project" value="InterPro"/>
</dbReference>
<proteinExistence type="predicted"/>
<dbReference type="InterPro" id="IPR000465">
    <property type="entry name" value="XPA/RAD14"/>
</dbReference>
<protein>
    <recommendedName>
        <fullName evidence="5">XPA C-terminal domain-containing protein</fullName>
    </recommendedName>
</protein>
<dbReference type="InterPro" id="IPR037129">
    <property type="entry name" value="XPA_sf"/>
</dbReference>
<dbReference type="Pfam" id="PF05181">
    <property type="entry name" value="XPA_C"/>
    <property type="match status" value="1"/>
</dbReference>
<dbReference type="SUPFAM" id="SSF46955">
    <property type="entry name" value="Putative DNA-binding domain"/>
    <property type="match status" value="1"/>
</dbReference>
<dbReference type="PANTHER" id="PTHR10142:SF0">
    <property type="entry name" value="DNA REPAIR PROTEIN COMPLEMENTING XP-A CELLS"/>
    <property type="match status" value="1"/>
</dbReference>
<dbReference type="InterPro" id="IPR022656">
    <property type="entry name" value="XPA_C"/>
</dbReference>
<dbReference type="STRING" id="1169540.A0A0G4G957"/>
<dbReference type="InterPro" id="IPR009061">
    <property type="entry name" value="DNA-bd_dom_put_sf"/>
</dbReference>
<dbReference type="OMA" id="CGFELTW"/>
<sequence length="225" mass="24847">MKVTSLTPQLPKCQHCGLDQNLDKPLATVGVYVCFPCFMRRKESEYRRISQANACKKFGLTAADITSNQEGLAVLIKPNPHGYGNEMRLYFEFQMRELAVKKYGSVDAMEVALEAKKDKQIAALQRDAGAKRGRKASAEGAGEGGEGIGALLDSMGVSQEDKKRKAKAPKKGAKKARKADDKRSAAPPAPLHEHKYGPDLPVEGQENHFYKECVECGHRVEWDEI</sequence>
<dbReference type="GO" id="GO:0070914">
    <property type="term" value="P:UV-damage excision repair"/>
    <property type="evidence" value="ECO:0007669"/>
    <property type="project" value="TreeGrafter"/>
</dbReference>
<organism evidence="6 7">
    <name type="scientific">Vitrella brassicaformis (strain CCMP3155)</name>
    <dbReference type="NCBI Taxonomy" id="1169540"/>
    <lineage>
        <taxon>Eukaryota</taxon>
        <taxon>Sar</taxon>
        <taxon>Alveolata</taxon>
        <taxon>Colpodellida</taxon>
        <taxon>Vitrellaceae</taxon>
        <taxon>Vitrella</taxon>
    </lineage>
</organism>
<dbReference type="EMBL" id="CDMY01000598">
    <property type="protein sequence ID" value="CEM25363.1"/>
    <property type="molecule type" value="Genomic_DNA"/>
</dbReference>
<dbReference type="InParanoid" id="A0A0G4G957"/>
<evidence type="ECO:0000256" key="1">
    <source>
        <dbReference type="ARBA" id="ARBA00004123"/>
    </source>
</evidence>
<evidence type="ECO:0000256" key="3">
    <source>
        <dbReference type="ARBA" id="ARBA00023242"/>
    </source>
</evidence>
<evidence type="ECO:0000313" key="6">
    <source>
        <dbReference type="EMBL" id="CEM25363.1"/>
    </source>
</evidence>
<evidence type="ECO:0000259" key="5">
    <source>
        <dbReference type="Pfam" id="PF05181"/>
    </source>
</evidence>
<comment type="subcellular location">
    <subcellularLocation>
        <location evidence="1">Nucleus</location>
    </subcellularLocation>
</comment>
<dbReference type="AlphaFoldDB" id="A0A0G4G957"/>
<dbReference type="Proteomes" id="UP000041254">
    <property type="component" value="Unassembled WGS sequence"/>
</dbReference>
<gene>
    <name evidence="6" type="ORF">Vbra_22072</name>
</gene>
<feature type="domain" description="XPA C-terminal" evidence="5">
    <location>
        <begin position="46"/>
        <end position="94"/>
    </location>
</feature>
<keyword evidence="2" id="KW-0862">Zinc</keyword>